<dbReference type="Pfam" id="PF04377">
    <property type="entry name" value="ATE_C"/>
    <property type="match status" value="1"/>
</dbReference>
<dbReference type="GO" id="GO:0008914">
    <property type="term" value="F:leucyl-tRNA--protein transferase activity"/>
    <property type="evidence" value="ECO:0007669"/>
    <property type="project" value="UniProtKB-UniRule"/>
</dbReference>
<dbReference type="InterPro" id="IPR007472">
    <property type="entry name" value="N-end_Aminoacyl_Trfase_C"/>
</dbReference>
<keyword evidence="9" id="KW-1185">Reference proteome</keyword>
<dbReference type="PANTHER" id="PTHR21367:SF1">
    <property type="entry name" value="ARGINYL-TRNA--PROTEIN TRANSFERASE 1"/>
    <property type="match status" value="1"/>
</dbReference>
<accession>A0A1Z4BWD1</accession>
<feature type="domain" description="N-end aminoacyl transferase N-terminal" evidence="5">
    <location>
        <begin position="12"/>
        <end position="82"/>
    </location>
</feature>
<evidence type="ECO:0000313" key="9">
    <source>
        <dbReference type="Proteomes" id="UP000197019"/>
    </source>
</evidence>
<reference evidence="8 10" key="2">
    <citation type="submission" date="2017-11" db="EMBL/GenBank/DDBJ databases">
        <title>Draft Genome Sequence of Methylobacter psychrotolerans Sph1T, an Obligate Methanotroph from Low-Temperature Environments.</title>
        <authorList>
            <person name="Oshkin I.Y."/>
            <person name="Miroshnikov K."/>
            <person name="Belova S.E."/>
            <person name="Korzhenkov A."/>
            <person name="Toshchakov S.V."/>
            <person name="Dedysh S.N."/>
        </authorList>
    </citation>
    <scope>NUCLEOTIDE SEQUENCE [LARGE SCALE GENOMIC DNA]</scope>
    <source>
        <strain evidence="8 10">Sph1</strain>
    </source>
</reference>
<dbReference type="InterPro" id="IPR007471">
    <property type="entry name" value="N-end_Aminoacyl_Trfase_N"/>
</dbReference>
<dbReference type="HAMAP" id="MF_00689">
    <property type="entry name" value="Bpt"/>
    <property type="match status" value="1"/>
</dbReference>
<evidence type="ECO:0000313" key="8">
    <source>
        <dbReference type="EMBL" id="POZ53826.1"/>
    </source>
</evidence>
<protein>
    <recommendedName>
        <fullName evidence="4">Aspartate/glutamate leucyltransferase</fullName>
        <ecNumber evidence="4">2.3.2.29</ecNumber>
    </recommendedName>
</protein>
<evidence type="ECO:0000259" key="5">
    <source>
        <dbReference type="Pfam" id="PF04376"/>
    </source>
</evidence>
<dbReference type="EMBL" id="CP022129">
    <property type="protein sequence ID" value="ASF45607.1"/>
    <property type="molecule type" value="Genomic_DNA"/>
</dbReference>
<dbReference type="NCBIfam" id="NF002342">
    <property type="entry name" value="PRK01305.1-3"/>
    <property type="match status" value="1"/>
</dbReference>
<dbReference type="KEGG" id="mpsy:CEK71_05720"/>
<evidence type="ECO:0000259" key="6">
    <source>
        <dbReference type="Pfam" id="PF04377"/>
    </source>
</evidence>
<dbReference type="SUPFAM" id="SSF55729">
    <property type="entry name" value="Acyl-CoA N-acyltransferases (Nat)"/>
    <property type="match status" value="1"/>
</dbReference>
<dbReference type="Proteomes" id="UP000197019">
    <property type="component" value="Chromosome"/>
</dbReference>
<sequence length="239" mass="27358">MRTLPLFLTEEHPCSYLPGQLARSVFVHPSCAMTAEIYGQLMAQGFRRSGDDVYKPNCQRCAQCLSVRLPVAEFVPSRSQKRCWQRNLATQVSVRPAVFVQAHYELYLRYQALRHTEGDMARSSPEEYMAFLGSSWCDTRFVEFAINGQLVAVAVVDQLALGWSAVYTFFDPDFAEYSPGVYAVLWQIEHAKQAGLAFLYLGFWIKECKKMAYKSQYQPMQILLNKQWTEYGDVGLLTV</sequence>
<dbReference type="GO" id="GO:0005737">
    <property type="term" value="C:cytoplasm"/>
    <property type="evidence" value="ECO:0007669"/>
    <property type="project" value="UniProtKB-SubCell"/>
</dbReference>
<dbReference type="InterPro" id="IPR016181">
    <property type="entry name" value="Acyl_CoA_acyltransferase"/>
</dbReference>
<comment type="function">
    <text evidence="4">Functions in the N-end rule pathway of protein degradation where it conjugates Leu from its aminoacyl-tRNA to the N-termini of proteins containing an N-terminal aspartate or glutamate.</text>
</comment>
<dbReference type="Proteomes" id="UP000237423">
    <property type="component" value="Unassembled WGS sequence"/>
</dbReference>
<dbReference type="PIRSF" id="PIRSF037208">
    <property type="entry name" value="ATE_pro_prd"/>
    <property type="match status" value="1"/>
</dbReference>
<comment type="subcellular location">
    <subcellularLocation>
        <location evidence="4">Cytoplasm</location>
    </subcellularLocation>
</comment>
<dbReference type="AlphaFoldDB" id="A0A1Z4BWD1"/>
<comment type="similarity">
    <text evidence="4">Belongs to the R-transferase family. Bpt subfamily.</text>
</comment>
<dbReference type="RefSeq" id="WP_088618483.1">
    <property type="nucleotide sequence ID" value="NZ_CP022129.1"/>
</dbReference>
<comment type="catalytic activity">
    <reaction evidence="4">
        <text>N-terminal L-glutamyl-[protein] + L-leucyl-tRNA(Leu) = N-terminal L-leucyl-L-glutamyl-[protein] + tRNA(Leu) + H(+)</text>
        <dbReference type="Rhea" id="RHEA:50412"/>
        <dbReference type="Rhea" id="RHEA-COMP:9613"/>
        <dbReference type="Rhea" id="RHEA-COMP:9622"/>
        <dbReference type="Rhea" id="RHEA-COMP:12664"/>
        <dbReference type="Rhea" id="RHEA-COMP:12668"/>
        <dbReference type="ChEBI" id="CHEBI:15378"/>
        <dbReference type="ChEBI" id="CHEBI:64721"/>
        <dbReference type="ChEBI" id="CHEBI:78442"/>
        <dbReference type="ChEBI" id="CHEBI:78494"/>
        <dbReference type="ChEBI" id="CHEBI:133041"/>
        <dbReference type="EC" id="2.3.2.29"/>
    </reaction>
</comment>
<organism evidence="7 9">
    <name type="scientific">Methylovulum psychrotolerans</name>
    <dbReference type="NCBI Taxonomy" id="1704499"/>
    <lineage>
        <taxon>Bacteria</taxon>
        <taxon>Pseudomonadati</taxon>
        <taxon>Pseudomonadota</taxon>
        <taxon>Gammaproteobacteria</taxon>
        <taxon>Methylococcales</taxon>
        <taxon>Methylococcaceae</taxon>
        <taxon>Methylovulum</taxon>
    </lineage>
</organism>
<evidence type="ECO:0000256" key="4">
    <source>
        <dbReference type="HAMAP-Rule" id="MF_00689"/>
    </source>
</evidence>
<keyword evidence="3 4" id="KW-0012">Acyltransferase</keyword>
<dbReference type="NCBIfam" id="NF002346">
    <property type="entry name" value="PRK01305.2-3"/>
    <property type="match status" value="1"/>
</dbReference>
<evidence type="ECO:0000256" key="1">
    <source>
        <dbReference type="ARBA" id="ARBA00022490"/>
    </source>
</evidence>
<proteinExistence type="inferred from homology"/>
<dbReference type="GO" id="GO:0071596">
    <property type="term" value="P:ubiquitin-dependent protein catabolic process via the N-end rule pathway"/>
    <property type="evidence" value="ECO:0007669"/>
    <property type="project" value="InterPro"/>
</dbReference>
<evidence type="ECO:0000313" key="10">
    <source>
        <dbReference type="Proteomes" id="UP000237423"/>
    </source>
</evidence>
<dbReference type="OrthoDB" id="9782022at2"/>
<gene>
    <name evidence="4" type="primary">bpt</name>
    <name evidence="8" type="ORF">AADEFJLK_00867</name>
    <name evidence="7" type="ORF">CEK71_05720</name>
</gene>
<dbReference type="NCBIfam" id="NF002341">
    <property type="entry name" value="PRK01305.1-1"/>
    <property type="match status" value="1"/>
</dbReference>
<evidence type="ECO:0000313" key="7">
    <source>
        <dbReference type="EMBL" id="ASF45607.1"/>
    </source>
</evidence>
<name>A0A1Z4BWD1_9GAMM</name>
<feature type="domain" description="N-end rule aminoacyl transferase C-terminal" evidence="6">
    <location>
        <begin position="103"/>
        <end position="223"/>
    </location>
</feature>
<dbReference type="Pfam" id="PF04376">
    <property type="entry name" value="ATE_N"/>
    <property type="match status" value="1"/>
</dbReference>
<dbReference type="EC" id="2.3.2.29" evidence="4"/>
<reference evidence="7 9" key="1">
    <citation type="submission" date="2017-06" db="EMBL/GenBank/DDBJ databases">
        <title>Genome Sequencing of the methanotroph Methylovulum psychrotolerants str. HV10-M2 isolated from a high-altitude environment.</title>
        <authorList>
            <person name="Mateos-Rivera A."/>
        </authorList>
    </citation>
    <scope>NUCLEOTIDE SEQUENCE [LARGE SCALE GENOMIC DNA]</scope>
    <source>
        <strain evidence="7 9">HV10_M2</strain>
    </source>
</reference>
<dbReference type="InterPro" id="IPR017138">
    <property type="entry name" value="Asp_Glu_LeuTrfase"/>
</dbReference>
<comment type="catalytic activity">
    <reaction evidence="4">
        <text>N-terminal L-aspartyl-[protein] + L-leucyl-tRNA(Leu) = N-terminal L-leucyl-L-aspartyl-[protein] + tRNA(Leu) + H(+)</text>
        <dbReference type="Rhea" id="RHEA:50420"/>
        <dbReference type="Rhea" id="RHEA-COMP:9613"/>
        <dbReference type="Rhea" id="RHEA-COMP:9622"/>
        <dbReference type="Rhea" id="RHEA-COMP:12669"/>
        <dbReference type="Rhea" id="RHEA-COMP:12674"/>
        <dbReference type="ChEBI" id="CHEBI:15378"/>
        <dbReference type="ChEBI" id="CHEBI:64720"/>
        <dbReference type="ChEBI" id="CHEBI:78442"/>
        <dbReference type="ChEBI" id="CHEBI:78494"/>
        <dbReference type="ChEBI" id="CHEBI:133042"/>
        <dbReference type="EC" id="2.3.2.29"/>
    </reaction>
</comment>
<evidence type="ECO:0000256" key="3">
    <source>
        <dbReference type="ARBA" id="ARBA00023315"/>
    </source>
</evidence>
<dbReference type="PANTHER" id="PTHR21367">
    <property type="entry name" value="ARGININE-TRNA-PROTEIN TRANSFERASE 1"/>
    <property type="match status" value="1"/>
</dbReference>
<keyword evidence="1 4" id="KW-0963">Cytoplasm</keyword>
<dbReference type="GO" id="GO:0004057">
    <property type="term" value="F:arginyl-tRNA--protein transferase activity"/>
    <property type="evidence" value="ECO:0007669"/>
    <property type="project" value="InterPro"/>
</dbReference>
<dbReference type="EMBL" id="PGFZ01000001">
    <property type="protein sequence ID" value="POZ53826.1"/>
    <property type="molecule type" value="Genomic_DNA"/>
</dbReference>
<keyword evidence="2 4" id="KW-0808">Transferase</keyword>
<evidence type="ECO:0000256" key="2">
    <source>
        <dbReference type="ARBA" id="ARBA00022679"/>
    </source>
</evidence>
<dbReference type="InterPro" id="IPR030700">
    <property type="entry name" value="N-end_Aminoacyl_Trfase"/>
</dbReference>